<proteinExistence type="predicted"/>
<feature type="transmembrane region" description="Helical" evidence="1">
    <location>
        <begin position="173"/>
        <end position="194"/>
    </location>
</feature>
<organism evidence="2 3">
    <name type="scientific">Vibrio scophthalmi</name>
    <dbReference type="NCBI Taxonomy" id="45658"/>
    <lineage>
        <taxon>Bacteria</taxon>
        <taxon>Pseudomonadati</taxon>
        <taxon>Pseudomonadota</taxon>
        <taxon>Gammaproteobacteria</taxon>
        <taxon>Vibrionales</taxon>
        <taxon>Vibrionaceae</taxon>
        <taxon>Vibrio</taxon>
    </lineage>
</organism>
<dbReference type="RefSeq" id="WP_065546074.1">
    <property type="nucleotide sequence ID" value="NZ_CP016415.1"/>
</dbReference>
<feature type="transmembrane region" description="Helical" evidence="1">
    <location>
        <begin position="106"/>
        <end position="126"/>
    </location>
</feature>
<dbReference type="PANTHER" id="PTHR32502">
    <property type="entry name" value="N-ACETYLGALACTOSAMINE PERMEASE II COMPONENT-RELATED"/>
    <property type="match status" value="1"/>
</dbReference>
<sequence length="263" mass="28762">MKINKITKSDLTKVNLRWLFGCQICWNYEKMQGQGYLFSMLPVLRKLYSGEKLKEMMRYHNQFYNTSPHLGGLILGADIAIEEKEGFESKEAVAGLKAGLMGSFGGVGDSIFILVTTILGSIAAYMAINGNALGVCIWFVVNLFIIAVRWKFIYLAYDKGTTLFSGMSTKLDAMTDAATILGVTVIGALVPTVVKTNLLYSYQEGELTVSIQGMLDQIMPAIIPVAIVATIFSLLGKKGFTSTRIIVGIMFLSVVAYNFGILG</sequence>
<dbReference type="InterPro" id="IPR004704">
    <property type="entry name" value="PTS_IID_man"/>
</dbReference>
<gene>
    <name evidence="2" type="ORF">VSVS05_03111</name>
</gene>
<dbReference type="PROSITE" id="PS51108">
    <property type="entry name" value="PTS_EIID"/>
    <property type="match status" value="1"/>
</dbReference>
<dbReference type="GO" id="GO:0005886">
    <property type="term" value="C:plasma membrane"/>
    <property type="evidence" value="ECO:0007669"/>
    <property type="project" value="TreeGrafter"/>
</dbReference>
<keyword evidence="1" id="KW-0812">Transmembrane</keyword>
<feature type="transmembrane region" description="Helical" evidence="1">
    <location>
        <begin position="242"/>
        <end position="262"/>
    </location>
</feature>
<dbReference type="AlphaFoldDB" id="A0A1C7FGP1"/>
<keyword evidence="3" id="KW-1185">Reference proteome</keyword>
<evidence type="ECO:0000313" key="2">
    <source>
        <dbReference type="EMBL" id="ANU38149.1"/>
    </source>
</evidence>
<dbReference type="InterPro" id="IPR050303">
    <property type="entry name" value="GatZ_KbaZ_carbometab"/>
</dbReference>
<dbReference type="EMBL" id="CP016415">
    <property type="protein sequence ID" value="ANU38149.1"/>
    <property type="molecule type" value="Genomic_DNA"/>
</dbReference>
<feature type="transmembrane region" description="Helical" evidence="1">
    <location>
        <begin position="214"/>
        <end position="235"/>
    </location>
</feature>
<reference evidence="2 3" key="1">
    <citation type="submission" date="2016-07" db="EMBL/GenBank/DDBJ databases">
        <title>Genome sequencing of Vibrio scophthalmi strain VS-05, an isolated from Paralichthys olivaceus.</title>
        <authorList>
            <person name="Han H.-J."/>
        </authorList>
    </citation>
    <scope>NUCLEOTIDE SEQUENCE [LARGE SCALE GENOMIC DNA]</scope>
    <source>
        <strain evidence="2 3">VS-05</strain>
    </source>
</reference>
<dbReference type="Pfam" id="PF03613">
    <property type="entry name" value="EIID-AGA"/>
    <property type="match status" value="1"/>
</dbReference>
<dbReference type="Proteomes" id="UP000092528">
    <property type="component" value="Chromosome 2"/>
</dbReference>
<feature type="transmembrane region" description="Helical" evidence="1">
    <location>
        <begin position="132"/>
        <end position="152"/>
    </location>
</feature>
<dbReference type="PANTHER" id="PTHR32502:SF26">
    <property type="entry name" value="PHOSPHOTRANSFERASE SYSTEM SUGAR-SPECIFIC EIID COMPONENT"/>
    <property type="match status" value="1"/>
</dbReference>
<protein>
    <submittedName>
        <fullName evidence="2">N-acetylgalactosamine permease IID component</fullName>
    </submittedName>
</protein>
<accession>A0A1C7FGP1</accession>
<keyword evidence="1" id="KW-0472">Membrane</keyword>
<evidence type="ECO:0000313" key="3">
    <source>
        <dbReference type="Proteomes" id="UP000092528"/>
    </source>
</evidence>
<name>A0A1C7FGP1_9VIBR</name>
<evidence type="ECO:0000256" key="1">
    <source>
        <dbReference type="SAM" id="Phobius"/>
    </source>
</evidence>
<dbReference type="GO" id="GO:0009401">
    <property type="term" value="P:phosphoenolpyruvate-dependent sugar phosphotransferase system"/>
    <property type="evidence" value="ECO:0007669"/>
    <property type="project" value="InterPro"/>
</dbReference>
<keyword evidence="1" id="KW-1133">Transmembrane helix</keyword>